<accession>A0A9J6B2J0</accession>
<proteinExistence type="predicted"/>
<feature type="domain" description="DUF4283" evidence="2">
    <location>
        <begin position="67"/>
        <end position="151"/>
    </location>
</feature>
<dbReference type="EMBL" id="JACXVP010000001">
    <property type="protein sequence ID" value="KAG5630973.1"/>
    <property type="molecule type" value="Genomic_DNA"/>
</dbReference>
<dbReference type="InterPro" id="IPR036691">
    <property type="entry name" value="Endo/exonu/phosph_ase_sf"/>
</dbReference>
<dbReference type="InterPro" id="IPR040256">
    <property type="entry name" value="At4g02000-like"/>
</dbReference>
<feature type="region of interest" description="Disordered" evidence="1">
    <location>
        <begin position="1"/>
        <end position="27"/>
    </location>
</feature>
<dbReference type="Gene3D" id="3.60.10.10">
    <property type="entry name" value="Endonuclease/exonuclease/phosphatase"/>
    <property type="match status" value="1"/>
</dbReference>
<dbReference type="OrthoDB" id="1002340at2759"/>
<feature type="compositionally biased region" description="Basic and acidic residues" evidence="1">
    <location>
        <begin position="390"/>
        <end position="403"/>
    </location>
</feature>
<evidence type="ECO:0000313" key="3">
    <source>
        <dbReference type="EMBL" id="KAG5630973.1"/>
    </source>
</evidence>
<feature type="compositionally biased region" description="Basic and acidic residues" evidence="1">
    <location>
        <begin position="286"/>
        <end position="303"/>
    </location>
</feature>
<evidence type="ECO:0000259" key="2">
    <source>
        <dbReference type="Pfam" id="PF14111"/>
    </source>
</evidence>
<evidence type="ECO:0000256" key="1">
    <source>
        <dbReference type="SAM" id="MobiDB-lite"/>
    </source>
</evidence>
<keyword evidence="4" id="KW-1185">Reference proteome</keyword>
<protein>
    <recommendedName>
        <fullName evidence="2">DUF4283 domain-containing protein</fullName>
    </recommendedName>
</protein>
<dbReference type="PANTHER" id="PTHR31286:SF164">
    <property type="entry name" value="ZINC FINGER, CCHC-TYPE"/>
    <property type="match status" value="1"/>
</dbReference>
<evidence type="ECO:0000313" key="4">
    <source>
        <dbReference type="Proteomes" id="UP000824120"/>
    </source>
</evidence>
<feature type="region of interest" description="Disordered" evidence="1">
    <location>
        <begin position="388"/>
        <end position="424"/>
    </location>
</feature>
<feature type="region of interest" description="Disordered" evidence="1">
    <location>
        <begin position="265"/>
        <end position="312"/>
    </location>
</feature>
<dbReference type="AlphaFoldDB" id="A0A9J6B2J0"/>
<dbReference type="InterPro" id="IPR025558">
    <property type="entry name" value="DUF4283"/>
</dbReference>
<organism evidence="3 4">
    <name type="scientific">Solanum commersonii</name>
    <name type="common">Commerson's wild potato</name>
    <name type="synonym">Commerson's nightshade</name>
    <dbReference type="NCBI Taxonomy" id="4109"/>
    <lineage>
        <taxon>Eukaryota</taxon>
        <taxon>Viridiplantae</taxon>
        <taxon>Streptophyta</taxon>
        <taxon>Embryophyta</taxon>
        <taxon>Tracheophyta</taxon>
        <taxon>Spermatophyta</taxon>
        <taxon>Magnoliopsida</taxon>
        <taxon>eudicotyledons</taxon>
        <taxon>Gunneridae</taxon>
        <taxon>Pentapetalae</taxon>
        <taxon>asterids</taxon>
        <taxon>lamiids</taxon>
        <taxon>Solanales</taxon>
        <taxon>Solanaceae</taxon>
        <taxon>Solanoideae</taxon>
        <taxon>Solaneae</taxon>
        <taxon>Solanum</taxon>
    </lineage>
</organism>
<dbReference type="Proteomes" id="UP000824120">
    <property type="component" value="Chromosome 1"/>
</dbReference>
<gene>
    <name evidence="3" type="ORF">H5410_002690</name>
</gene>
<dbReference type="SUPFAM" id="SSF56219">
    <property type="entry name" value="DNase I-like"/>
    <property type="match status" value="1"/>
</dbReference>
<reference evidence="3 4" key="1">
    <citation type="submission" date="2020-09" db="EMBL/GenBank/DDBJ databases">
        <title>De no assembly of potato wild relative species, Solanum commersonii.</title>
        <authorList>
            <person name="Cho K."/>
        </authorList>
    </citation>
    <scope>NUCLEOTIDE SEQUENCE [LARGE SCALE GENOMIC DNA]</scope>
    <source>
        <strain evidence="3">LZ3.2</strain>
        <tissue evidence="3">Leaf</tissue>
    </source>
</reference>
<feature type="compositionally biased region" description="Polar residues" evidence="1">
    <location>
        <begin position="271"/>
        <end position="284"/>
    </location>
</feature>
<dbReference type="PANTHER" id="PTHR31286">
    <property type="entry name" value="GLYCINE-RICH CELL WALL STRUCTURAL PROTEIN 1.8-LIKE"/>
    <property type="match status" value="1"/>
</dbReference>
<name>A0A9J6B2J0_SOLCO</name>
<dbReference type="Pfam" id="PF14111">
    <property type="entry name" value="DUF4283"/>
    <property type="match status" value="1"/>
</dbReference>
<comment type="caution">
    <text evidence="3">The sequence shown here is derived from an EMBL/GenBank/DDBJ whole genome shotgun (WGS) entry which is preliminary data.</text>
</comment>
<sequence>MVGGTNAKPQIAPEQEPQNSYAGALSNKETTRAKNRVRLLPRSFELVDGRPVVILVIFTSEENEILAQTCKWTLVGKFSRIRPSIDIIRKDFAEIIPGKGVITIGAYDMRHVFIDFDNIEDHLDVASRSYMPLGGDIIMKIEKWSTNFKPESNDTTAPIWITLPNLPWHYYEWDAICRIVEPIGIPLVLDKATVSKTRPTTAKLRVEIDLAKPILREITVEIRDKNGFFVQKVEYDTLPAFCCHCKMQGHNDKNCRILHPELREEQRGAGDNQSMKADPSSSGKTELAKNLKKDTLPRNEKGHKIGQQQSQAITLTKSVDTQLDSYSETSTGVGGWKTVTTKKGNVANPQVNNTKNGKCNSVGMMMAEKNNTHTRSSIGTQNAVVTTKHTRLDKEKETKEKNQKPIKTTIGRNPKKSKQEKEVELPEVDDQWQILNTDLVKVNMEEISKVNRKGRKFFTKVVLPRDLIIGNEHISKENKNSVHPPHFGLDSKLAEKYAGWRDKERGREYQPMDEPDPPNVQDPGGSVLPVNTNHKATAISYGNVDQDQVMPMVTLPEEEDRSKSDDEKSTRICEQLTCKTIKSTDTQREVILFNNFSPRCLNGQNGEEDSGLNGQKAIKISLKFYAKCEEAGRTNLWDEIRASSSVINGPWGIVGDFNVALNSSEKIGGRPYRVEEGFDFISCLTDCHLQGGGYLGAPFTWSDSRDPRNTIWKRLDRLAYNAEWFDLFGGTTVTHLARTCSDHAPLLINCGSNDTDHTKYFKFLNIWADHEDYLGVIQQSWSQEVQGNPMFILNQKIKRVCKTLSDWSRTAFGDIYEEPKRLERFIQDLEMTSITDNSPINR</sequence>